<dbReference type="AlphaFoldDB" id="D0AAD9"/>
<reference evidence="4" key="1">
    <citation type="journal article" date="2010" name="PLoS Negl. Trop. Dis.">
        <title>The genome sequence of Trypanosoma brucei gambiense, causative agent of chronic human african trypanosomiasis.</title>
        <authorList>
            <person name="Jackson A.P."/>
            <person name="Sanders M."/>
            <person name="Berry A."/>
            <person name="McQuillan J."/>
            <person name="Aslett M.A."/>
            <person name="Quail M.A."/>
            <person name="Chukualim B."/>
            <person name="Capewell P."/>
            <person name="MacLeod A."/>
            <person name="Melville S.E."/>
            <person name="Gibson W."/>
            <person name="Barry J.D."/>
            <person name="Berriman M."/>
            <person name="Hertz-Fowler C."/>
        </authorList>
    </citation>
    <scope>NUCLEOTIDE SEQUENCE [LARGE SCALE GENOMIC DNA]</scope>
    <source>
        <strain evidence="4">MHOM/CI/86/DAL972</strain>
    </source>
</reference>
<dbReference type="Gene3D" id="1.25.40.10">
    <property type="entry name" value="Tetratricopeptide repeat domain"/>
    <property type="match status" value="2"/>
</dbReference>
<gene>
    <name evidence="3" type="ORF">TbgDal_XI17600</name>
</gene>
<organism evidence="3 4">
    <name type="scientific">Trypanosoma brucei gambiense (strain MHOM/CI/86/DAL972)</name>
    <dbReference type="NCBI Taxonomy" id="679716"/>
    <lineage>
        <taxon>Eukaryota</taxon>
        <taxon>Discoba</taxon>
        <taxon>Euglenozoa</taxon>
        <taxon>Kinetoplastea</taxon>
        <taxon>Metakinetoplastina</taxon>
        <taxon>Trypanosomatida</taxon>
        <taxon>Trypanosomatidae</taxon>
        <taxon>Trypanosoma</taxon>
    </lineage>
</organism>
<dbReference type="KEGG" id="tbg:TbgDal_XI17600"/>
<dbReference type="SUPFAM" id="SSF48452">
    <property type="entry name" value="TPR-like"/>
    <property type="match status" value="1"/>
</dbReference>
<dbReference type="GeneID" id="23866974"/>
<keyword evidence="1" id="KW-0677">Repeat</keyword>
<dbReference type="InterPro" id="IPR045075">
    <property type="entry name" value="Syf1-like"/>
</dbReference>
<dbReference type="VEuPathDB" id="TriTrypDB:Tbg972.11.17600"/>
<dbReference type="Proteomes" id="UP000002316">
    <property type="component" value="Chromosome 11"/>
</dbReference>
<dbReference type="GO" id="GO:0071013">
    <property type="term" value="C:catalytic step 2 spliceosome"/>
    <property type="evidence" value="ECO:0007669"/>
    <property type="project" value="TreeGrafter"/>
</dbReference>
<dbReference type="PANTHER" id="PTHR11246:SF1">
    <property type="entry name" value="PRE-MRNA-PROCESSING FACTOR 6"/>
    <property type="match status" value="1"/>
</dbReference>
<proteinExistence type="predicted"/>
<protein>
    <recommendedName>
        <fullName evidence="5">PRP1 splicing factor N-terminal domain-containing protein</fullName>
    </recommendedName>
</protein>
<feature type="region of interest" description="Disordered" evidence="2">
    <location>
        <begin position="78"/>
        <end position="98"/>
    </location>
</feature>
<accession>D0AAD9</accession>
<name>D0AAD9_TRYB9</name>
<evidence type="ECO:0000313" key="3">
    <source>
        <dbReference type="EMBL" id="CBH18640.1"/>
    </source>
</evidence>
<dbReference type="PANTHER" id="PTHR11246">
    <property type="entry name" value="PRE-MRNA SPLICING FACTOR"/>
    <property type="match status" value="1"/>
</dbReference>
<sequence>MSAAAPVLSTKVDKYEQVLAKYDWRSPFPPRGYQYGIGRGAKAFITSAELSATTGVSSPLLALGGEQSAMLDALDRLEERRHKRRREDVKGGATSREGKKPKLLLSMEDIATVGSGASNQSLVKRKARTEDMDVVDGYAFDDETAVVTASDLLRGRALAANQTLENILNMGSSSEQTTWITHSRALREMGMTKKAQQTLVEGSRLTGSKGPLIWKEQLQHLNDPAAQRQLLEQAVAACKTCEELWFLLLQYQPPHEQLHWLQKAVMACPASESLWLRILGYVTAPRDQRKIIRKALEVTPTLPSLWAMLARLEDYERGKAIFNAAAAEHPSMKIIIEGAKFEEFHLRGQVGSEKEGGNEQLHNAKIHSLVRQAAQRFLLMDEEKSRTEWLDAARVAVSERYILTSAYMLLHFVCDTGAATLTIPVTWLEDLAALVPDMWRAHDVLCAAWATMLIGRDAAVKGTNEAVTEKDVQIIGFALRSAPFTSLETAVSAVTRYISSTTVSYTSRVEDGMKKEGIKEEEEEEELGRPVATIQAAPPTCSTSATAASQCLPLPLVSVLLYTLFRAPAFSTIDVMLSVAKVFYDHHFYDGAHRVLMLAITRYPVNALLFTAAAKTKMAMGCRKGAEELLLKGTAIDPSDSDIAWVKLAVHRRSNREDIVPLLDEALVHFPTSERLWLMRLEAEGMKAQQLLEDAMGRGSSTAPTINGLRRVYGKALSSEHCRLSPTIWCYAAVKLESNLFSDAGAARALLLEGLVVCEKGCQHLHHNGSTKRAEVRATFGLARCHVELRHAGSETALETVKEVLQQLPKVDGCFTVSVGELVALSIDLENPATRGRAAAQAVQHWRVRDPLVFSSVAKLYHAAGRHEKALEQAMKAVQMSKGRCGDAVALWLKLASMSTYRKIVMEKMGLTVKDESNEEETALQNGVLLAWLWKQLANGSSGGTSSGEAMEDMKGSTESATHSEPPKPNSGPLWIYVSKSRDPSNVTLLGFRDSVEVMLTQVVEMIKL</sequence>
<dbReference type="InterPro" id="IPR011990">
    <property type="entry name" value="TPR-like_helical_dom_sf"/>
</dbReference>
<evidence type="ECO:0008006" key="5">
    <source>
        <dbReference type="Google" id="ProtNLM"/>
    </source>
</evidence>
<dbReference type="EMBL" id="FN554974">
    <property type="protein sequence ID" value="CBH18640.1"/>
    <property type="molecule type" value="Genomic_DNA"/>
</dbReference>
<evidence type="ECO:0000256" key="2">
    <source>
        <dbReference type="SAM" id="MobiDB-lite"/>
    </source>
</evidence>
<evidence type="ECO:0000256" key="1">
    <source>
        <dbReference type="ARBA" id="ARBA00022737"/>
    </source>
</evidence>
<dbReference type="RefSeq" id="XP_011780904.1">
    <property type="nucleotide sequence ID" value="XM_011782602.1"/>
</dbReference>
<dbReference type="GO" id="GO:0000244">
    <property type="term" value="P:spliceosomal tri-snRNP complex assembly"/>
    <property type="evidence" value="ECO:0007669"/>
    <property type="project" value="TreeGrafter"/>
</dbReference>
<feature type="region of interest" description="Disordered" evidence="2">
    <location>
        <begin position="942"/>
        <end position="975"/>
    </location>
</feature>
<evidence type="ECO:0000313" key="4">
    <source>
        <dbReference type="Proteomes" id="UP000002316"/>
    </source>
</evidence>
<dbReference type="GO" id="GO:0046540">
    <property type="term" value="C:U4/U6 x U5 tri-snRNP complex"/>
    <property type="evidence" value="ECO:0007669"/>
    <property type="project" value="TreeGrafter"/>
</dbReference>
<dbReference type="OrthoDB" id="440128at2759"/>